<dbReference type="InterPro" id="IPR038740">
    <property type="entry name" value="BioF2-like_GNAT_dom"/>
</dbReference>
<dbReference type="GO" id="GO:0016740">
    <property type="term" value="F:transferase activity"/>
    <property type="evidence" value="ECO:0007669"/>
    <property type="project" value="UniProtKB-KW"/>
</dbReference>
<gene>
    <name evidence="2" type="ORF">GRI65_13250</name>
</gene>
<dbReference type="Proteomes" id="UP000431922">
    <property type="component" value="Unassembled WGS sequence"/>
</dbReference>
<evidence type="ECO:0000313" key="2">
    <source>
        <dbReference type="EMBL" id="MXP45416.1"/>
    </source>
</evidence>
<comment type="caution">
    <text evidence="2">The sequence shown here is derived from an EMBL/GenBank/DDBJ whole genome shotgun (WGS) entry which is preliminary data.</text>
</comment>
<dbReference type="Pfam" id="PF13480">
    <property type="entry name" value="Acetyltransf_6"/>
    <property type="match status" value="1"/>
</dbReference>
<reference evidence="2 3" key="1">
    <citation type="submission" date="2019-12" db="EMBL/GenBank/DDBJ databases">
        <title>Genomic-based taxomic classification of the family Erythrobacteraceae.</title>
        <authorList>
            <person name="Xu L."/>
        </authorList>
    </citation>
    <scope>NUCLEOTIDE SEQUENCE [LARGE SCALE GENOMIC DNA]</scope>
    <source>
        <strain evidence="2 3">KCTC 42453</strain>
    </source>
</reference>
<dbReference type="SUPFAM" id="SSF55729">
    <property type="entry name" value="Acyl-CoA N-acyltransferases (Nat)"/>
    <property type="match status" value="1"/>
</dbReference>
<protein>
    <submittedName>
        <fullName evidence="2">GNAT family N-acetyltransferase</fullName>
    </submittedName>
</protein>
<dbReference type="EMBL" id="WTYL01000003">
    <property type="protein sequence ID" value="MXP45416.1"/>
    <property type="molecule type" value="Genomic_DNA"/>
</dbReference>
<proteinExistence type="predicted"/>
<evidence type="ECO:0000313" key="3">
    <source>
        <dbReference type="Proteomes" id="UP000431922"/>
    </source>
</evidence>
<dbReference type="AlphaFoldDB" id="A0A845B5I5"/>
<keyword evidence="2" id="KW-0808">Transferase</keyword>
<accession>A0A845B5I5</accession>
<sequence>MTLLDWQEFASSDAIAEWDALALTASEPNPFFESWNLLPALANLDRGSNARVAIFRCDGKLCGLMPVARSARYYGYPVPHWHNWVHHNAFCGIPLVSKGYESAFWTALLQTLDSRPRNGLFLHLTQLPTGGAVHTALIRLLAGQERPAGVVHSEQRAMLQSAGPPEAYFEASLSGKKRKELRRQHSRLSEAGAVKFRRDLTGEAIDAWCDDFLKLEQAGWKGRGGSALASDPATASYFRATLRGGATRGRAERLTLSLNDRPIAMLVNFLAAPGSFSFKTAFDEDYSRFSPGVLLQRENLALLGRPDIDWCDSCASADHPMIERIWREKRTIQRINIGIGGTLRQSLFRQLLRAENGFAAGGL</sequence>
<keyword evidence="3" id="KW-1185">Reference proteome</keyword>
<dbReference type="OrthoDB" id="213519at2"/>
<name>A0A845B5I5_9SPHN</name>
<feature type="domain" description="BioF2-like acetyltransferase" evidence="1">
    <location>
        <begin position="176"/>
        <end position="301"/>
    </location>
</feature>
<dbReference type="InterPro" id="IPR016181">
    <property type="entry name" value="Acyl_CoA_acyltransferase"/>
</dbReference>
<organism evidence="2 3">
    <name type="scientific">Allopontixanthobacter sediminis</name>
    <dbReference type="NCBI Taxonomy" id="1689985"/>
    <lineage>
        <taxon>Bacteria</taxon>
        <taxon>Pseudomonadati</taxon>
        <taxon>Pseudomonadota</taxon>
        <taxon>Alphaproteobacteria</taxon>
        <taxon>Sphingomonadales</taxon>
        <taxon>Erythrobacteraceae</taxon>
        <taxon>Allopontixanthobacter</taxon>
    </lineage>
</organism>
<evidence type="ECO:0000259" key="1">
    <source>
        <dbReference type="Pfam" id="PF13480"/>
    </source>
</evidence>